<gene>
    <name evidence="1" type="ORF">QYF61_009478</name>
</gene>
<evidence type="ECO:0000313" key="1">
    <source>
        <dbReference type="EMBL" id="KAK4826482.1"/>
    </source>
</evidence>
<evidence type="ECO:0000313" key="2">
    <source>
        <dbReference type="Proteomes" id="UP001333110"/>
    </source>
</evidence>
<accession>A0AAN7NJE9</accession>
<dbReference type="AlphaFoldDB" id="A0AAN7NJE9"/>
<dbReference type="EMBL" id="JAUNZN010000002">
    <property type="protein sequence ID" value="KAK4826482.1"/>
    <property type="molecule type" value="Genomic_DNA"/>
</dbReference>
<name>A0AAN7NJE9_MYCAM</name>
<organism evidence="1 2">
    <name type="scientific">Mycteria americana</name>
    <name type="common">Wood stork</name>
    <dbReference type="NCBI Taxonomy" id="33587"/>
    <lineage>
        <taxon>Eukaryota</taxon>
        <taxon>Metazoa</taxon>
        <taxon>Chordata</taxon>
        <taxon>Craniata</taxon>
        <taxon>Vertebrata</taxon>
        <taxon>Euteleostomi</taxon>
        <taxon>Archelosauria</taxon>
        <taxon>Archosauria</taxon>
        <taxon>Dinosauria</taxon>
        <taxon>Saurischia</taxon>
        <taxon>Theropoda</taxon>
        <taxon>Coelurosauria</taxon>
        <taxon>Aves</taxon>
        <taxon>Neognathae</taxon>
        <taxon>Neoaves</taxon>
        <taxon>Aequornithes</taxon>
        <taxon>Ciconiiformes</taxon>
        <taxon>Ciconiidae</taxon>
        <taxon>Mycteria</taxon>
    </lineage>
</organism>
<dbReference type="Proteomes" id="UP001333110">
    <property type="component" value="Unassembled WGS sequence"/>
</dbReference>
<sequence>MSVFHLQSTVENKLYLTTFAGVLSTAPIKATCEDMSCKTGFPEDVHSAVVSRSVHGGQPLLNGTDRHVWKARHRTGSNMRERLPVSPRSVTAVLRALRGAVPGEAGQCRCCLLGSVLLSHPGTYLRLNGTVPRPRMTRSRAHGVLSKCKPLPPSGMHCSQCICPPVVQSNPPAMTRDIFNCIRLLRAPSNLTLNVSRDGASATSLGNLSQCLTTLIVKHFFLKSSLNLPSFSLKPLLLVLSQQALLKILKGCYKVSPEPSLLQAEQPPLSQPFFIGEVLQPSDHLRGFPLDPLQQLHVFPVLRAPELEAALQVGSHQSRAEEQNHLPQPAGHASFDAAQDIVGCLGCECTLSAHVQLFIHQYPQSLSSGLPSITSSPSLTLHLALLNLMRFTGAHFLSLSRSLLDDILSLRRVNRTTQLGVIWKLAEGALNPTVYVIDEDIKQYWSQPLRDTTCH</sequence>
<protein>
    <submittedName>
        <fullName evidence="1">Uncharacterized protein</fullName>
    </submittedName>
</protein>
<keyword evidence="2" id="KW-1185">Reference proteome</keyword>
<comment type="caution">
    <text evidence="1">The sequence shown here is derived from an EMBL/GenBank/DDBJ whole genome shotgun (WGS) entry which is preliminary data.</text>
</comment>
<proteinExistence type="predicted"/>
<reference evidence="1 2" key="1">
    <citation type="journal article" date="2023" name="J. Hered.">
        <title>Chromosome-level genome of the wood stork (Mycteria americana) provides insight into avian chromosome evolution.</title>
        <authorList>
            <person name="Flamio R. Jr."/>
            <person name="Ramstad K.M."/>
        </authorList>
    </citation>
    <scope>NUCLEOTIDE SEQUENCE [LARGE SCALE GENOMIC DNA]</scope>
    <source>
        <strain evidence="1">JAX WOST 10</strain>
    </source>
</reference>